<dbReference type="RefSeq" id="WP_380720931.1">
    <property type="nucleotide sequence ID" value="NZ_JBHSGI010000032.1"/>
</dbReference>
<sequence>MVVYDRTKAGVTQRVTATCVYQPDPLGKSPGNQAMIRRDWSTRELPGTVPGDSVDLDGHVIGWNITPPPERLHVRRWQRLRVTAGFLDPKGTIVTDAGGRDVAVKNAESSMFPAMTRPIG</sequence>
<proteinExistence type="predicted"/>
<name>A0ABV9KLX1_9RHOB</name>
<dbReference type="Proteomes" id="UP001595973">
    <property type="component" value="Unassembled WGS sequence"/>
</dbReference>
<dbReference type="EMBL" id="JBHSGI010000032">
    <property type="protein sequence ID" value="MFC4671044.1"/>
    <property type="molecule type" value="Genomic_DNA"/>
</dbReference>
<evidence type="ECO:0000313" key="1">
    <source>
        <dbReference type="EMBL" id="MFC4671044.1"/>
    </source>
</evidence>
<reference evidence="2" key="1">
    <citation type="journal article" date="2019" name="Int. J. Syst. Evol. Microbiol.">
        <title>The Global Catalogue of Microorganisms (GCM) 10K type strain sequencing project: providing services to taxonomists for standard genome sequencing and annotation.</title>
        <authorList>
            <consortium name="The Broad Institute Genomics Platform"/>
            <consortium name="The Broad Institute Genome Sequencing Center for Infectious Disease"/>
            <person name="Wu L."/>
            <person name="Ma J."/>
        </authorList>
    </citation>
    <scope>NUCLEOTIDE SEQUENCE [LARGE SCALE GENOMIC DNA]</scope>
    <source>
        <strain evidence="2">CGMCC 4.7283</strain>
    </source>
</reference>
<protein>
    <submittedName>
        <fullName evidence="1">Uncharacterized protein</fullName>
    </submittedName>
</protein>
<evidence type="ECO:0000313" key="2">
    <source>
        <dbReference type="Proteomes" id="UP001595973"/>
    </source>
</evidence>
<keyword evidence="2" id="KW-1185">Reference proteome</keyword>
<gene>
    <name evidence="1" type="ORF">ACFO5X_21020</name>
</gene>
<comment type="caution">
    <text evidence="1">The sequence shown here is derived from an EMBL/GenBank/DDBJ whole genome shotgun (WGS) entry which is preliminary data.</text>
</comment>
<accession>A0ABV9KLX1</accession>
<organism evidence="1 2">
    <name type="scientific">Seohaeicola nanhaiensis</name>
    <dbReference type="NCBI Taxonomy" id="1387282"/>
    <lineage>
        <taxon>Bacteria</taxon>
        <taxon>Pseudomonadati</taxon>
        <taxon>Pseudomonadota</taxon>
        <taxon>Alphaproteobacteria</taxon>
        <taxon>Rhodobacterales</taxon>
        <taxon>Roseobacteraceae</taxon>
        <taxon>Seohaeicola</taxon>
    </lineage>
</organism>